<keyword evidence="2" id="KW-1185">Reference proteome</keyword>
<sequence>MKPSCQLFRNNANTLECDLYDGRRFKRTSNVHRNQFYQKMSEYCVTGRDEWFREYQTCIWIPSQVYPYEEAKSLCESGTKILLGTKNLSNVLDLMDLLNAKYIHVYSHRTGTKTYDMDDRTLIPSTFLCPGQTREDLDCLGVQNDPQNNWCTSPGLDDIICSHTRQFF</sequence>
<dbReference type="InterPro" id="IPR016187">
    <property type="entry name" value="CTDL_fold"/>
</dbReference>
<evidence type="ECO:0008006" key="3">
    <source>
        <dbReference type="Google" id="ProtNLM"/>
    </source>
</evidence>
<organism evidence="1 2">
    <name type="scientific">Magallana gigas</name>
    <name type="common">Pacific oyster</name>
    <name type="synonym">Crassostrea gigas</name>
    <dbReference type="NCBI Taxonomy" id="29159"/>
    <lineage>
        <taxon>Eukaryota</taxon>
        <taxon>Metazoa</taxon>
        <taxon>Spiralia</taxon>
        <taxon>Lophotrochozoa</taxon>
        <taxon>Mollusca</taxon>
        <taxon>Bivalvia</taxon>
        <taxon>Autobranchia</taxon>
        <taxon>Pteriomorphia</taxon>
        <taxon>Ostreida</taxon>
        <taxon>Ostreoidea</taxon>
        <taxon>Ostreidae</taxon>
        <taxon>Magallana</taxon>
    </lineage>
</organism>
<dbReference type="EnsemblMetazoa" id="G6789.1">
    <property type="protein sequence ID" value="G6789.1:cds"/>
    <property type="gene ID" value="G6789"/>
</dbReference>
<reference evidence="1" key="1">
    <citation type="submission" date="2022-08" db="UniProtKB">
        <authorList>
            <consortium name="EnsemblMetazoa"/>
        </authorList>
    </citation>
    <scope>IDENTIFICATION</scope>
    <source>
        <strain evidence="1">05x7-T-G4-1.051#20</strain>
    </source>
</reference>
<dbReference type="AlphaFoldDB" id="A0A8W8NPN3"/>
<dbReference type="SUPFAM" id="SSF56436">
    <property type="entry name" value="C-type lectin-like"/>
    <property type="match status" value="1"/>
</dbReference>
<protein>
    <recommendedName>
        <fullName evidence="3">C-type lectin domain-containing protein</fullName>
    </recommendedName>
</protein>
<proteinExistence type="predicted"/>
<evidence type="ECO:0000313" key="2">
    <source>
        <dbReference type="Proteomes" id="UP000005408"/>
    </source>
</evidence>
<name>A0A8W8NPN3_MAGGI</name>
<accession>A0A8W8NPN3</accession>
<dbReference type="Proteomes" id="UP000005408">
    <property type="component" value="Unassembled WGS sequence"/>
</dbReference>
<evidence type="ECO:0000313" key="1">
    <source>
        <dbReference type="EnsemblMetazoa" id="G6789.1:cds"/>
    </source>
</evidence>